<sequence>MEGPRSPLIYTTGETTIYKEKNMKLAAIAFASVFVLSSTCAFANTVRHQTHVRTNHIYRDAEPSVVLHPNNGNPNGNPDGPTTLSGTGDSTFGGSSPGTSGYN</sequence>
<evidence type="ECO:0000313" key="4">
    <source>
        <dbReference type="Proteomes" id="UP000189935"/>
    </source>
</evidence>
<reference evidence="3 4" key="1">
    <citation type="submission" date="2016-11" db="EMBL/GenBank/DDBJ databases">
        <authorList>
            <person name="Jaros S."/>
            <person name="Januszkiewicz K."/>
            <person name="Wedrychowicz H."/>
        </authorList>
    </citation>
    <scope>NUCLEOTIDE SEQUENCE [LARGE SCALE GENOMIC DNA]</scope>
    <source>
        <strain evidence="3 4">GAS499</strain>
    </source>
</reference>
<dbReference type="AlphaFoldDB" id="A0A1M7EBV7"/>
<evidence type="ECO:0008006" key="5">
    <source>
        <dbReference type="Google" id="ProtNLM"/>
    </source>
</evidence>
<gene>
    <name evidence="3" type="ORF">SAMN05444159_7101</name>
</gene>
<name>A0A1M7EBV7_9BRAD</name>
<dbReference type="EMBL" id="LT670844">
    <property type="protein sequence ID" value="SHL88829.1"/>
    <property type="molecule type" value="Genomic_DNA"/>
</dbReference>
<feature type="chain" id="PRO_5012455247" description="Lipoprotein" evidence="2">
    <location>
        <begin position="44"/>
        <end position="103"/>
    </location>
</feature>
<organism evidence="3 4">
    <name type="scientific">Bradyrhizobium lablabi</name>
    <dbReference type="NCBI Taxonomy" id="722472"/>
    <lineage>
        <taxon>Bacteria</taxon>
        <taxon>Pseudomonadati</taxon>
        <taxon>Pseudomonadota</taxon>
        <taxon>Alphaproteobacteria</taxon>
        <taxon>Hyphomicrobiales</taxon>
        <taxon>Nitrobacteraceae</taxon>
        <taxon>Bradyrhizobium</taxon>
    </lineage>
</organism>
<accession>A0A1M7EBV7</accession>
<feature type="region of interest" description="Disordered" evidence="1">
    <location>
        <begin position="60"/>
        <end position="103"/>
    </location>
</feature>
<evidence type="ECO:0000256" key="1">
    <source>
        <dbReference type="SAM" id="MobiDB-lite"/>
    </source>
</evidence>
<keyword evidence="2" id="KW-0732">Signal</keyword>
<proteinExistence type="predicted"/>
<dbReference type="Proteomes" id="UP000189935">
    <property type="component" value="Chromosome I"/>
</dbReference>
<evidence type="ECO:0000256" key="2">
    <source>
        <dbReference type="SAM" id="SignalP"/>
    </source>
</evidence>
<protein>
    <recommendedName>
        <fullName evidence="5">Lipoprotein</fullName>
    </recommendedName>
</protein>
<feature type="signal peptide" evidence="2">
    <location>
        <begin position="1"/>
        <end position="43"/>
    </location>
</feature>
<evidence type="ECO:0000313" key="3">
    <source>
        <dbReference type="EMBL" id="SHL88829.1"/>
    </source>
</evidence>
<feature type="compositionally biased region" description="Low complexity" evidence="1">
    <location>
        <begin position="69"/>
        <end position="103"/>
    </location>
</feature>